<organism evidence="1 2">
    <name type="scientific">Prochlorococcus marinus str. PAC1</name>
    <dbReference type="NCBI Taxonomy" id="59924"/>
    <lineage>
        <taxon>Bacteria</taxon>
        <taxon>Bacillati</taxon>
        <taxon>Cyanobacteriota</taxon>
        <taxon>Cyanophyceae</taxon>
        <taxon>Synechococcales</taxon>
        <taxon>Prochlorococcaceae</taxon>
        <taxon>Prochlorococcus</taxon>
    </lineage>
</organism>
<dbReference type="AlphaFoldDB" id="A0A0A2C9K4"/>
<dbReference type="RefSeq" id="WP_011824197.1">
    <property type="nucleotide sequence ID" value="NZ_CP138967.1"/>
</dbReference>
<sequence>MESSSTSSWESTKSLKLSSGLEIGREALITSSTRELVEFYWTNRKRFSGGYLGFPSKINSAQEK</sequence>
<dbReference type="Proteomes" id="UP000030392">
    <property type="component" value="Unassembled WGS sequence"/>
</dbReference>
<dbReference type="EMBL" id="JNAX01000007">
    <property type="protein sequence ID" value="KGG21304.1"/>
    <property type="molecule type" value="Genomic_DNA"/>
</dbReference>
<comment type="caution">
    <text evidence="1">The sequence shown here is derived from an EMBL/GenBank/DDBJ whole genome shotgun (WGS) entry which is preliminary data.</text>
</comment>
<evidence type="ECO:0000313" key="2">
    <source>
        <dbReference type="Proteomes" id="UP000030392"/>
    </source>
</evidence>
<accession>A0A0A2C9K4</accession>
<protein>
    <submittedName>
        <fullName evidence="1">Uncharacterized protein</fullName>
    </submittedName>
</protein>
<gene>
    <name evidence="1" type="ORF">EV03_0638</name>
</gene>
<reference evidence="2" key="1">
    <citation type="journal article" date="2014" name="Sci. Data">
        <title>Genomes of diverse isolates of the marine cyanobacterium Prochlorococcus.</title>
        <authorList>
            <person name="Biller S."/>
            <person name="Berube P."/>
            <person name="Thompson J."/>
            <person name="Kelly L."/>
            <person name="Roggensack S."/>
            <person name="Awad L."/>
            <person name="Roache-Johnson K."/>
            <person name="Ding H."/>
            <person name="Giovannoni S.J."/>
            <person name="Moore L.R."/>
            <person name="Chisholm S.W."/>
        </authorList>
    </citation>
    <scope>NUCLEOTIDE SEQUENCE [LARGE SCALE GENOMIC DNA]</scope>
    <source>
        <strain evidence="2">PAC1</strain>
    </source>
</reference>
<name>A0A0A2C9K4_PROMR</name>
<evidence type="ECO:0000313" key="1">
    <source>
        <dbReference type="EMBL" id="KGG21304.1"/>
    </source>
</evidence>
<proteinExistence type="predicted"/>